<sequence>MPSPALLRGRFSAIGCFYVVTAVTAGRRRIFADTRHAAPLMDGLRDSDRRGLTRSFAWVVMPDHLNWVMQLRQGTLGRCMQSLKSRVAIAVNVHSDEGRPVWQRGYYDHLIRNEADVRQQSLYVLANPVRAGLTPRLGDYPLAWCRWPLE</sequence>
<dbReference type="GO" id="GO:0004803">
    <property type="term" value="F:transposase activity"/>
    <property type="evidence" value="ECO:0007669"/>
    <property type="project" value="InterPro"/>
</dbReference>
<dbReference type="PANTHER" id="PTHR36966:SF1">
    <property type="entry name" value="REP-ASSOCIATED TYROSINE TRANSPOSASE"/>
    <property type="match status" value="1"/>
</dbReference>
<dbReference type="PANTHER" id="PTHR36966">
    <property type="entry name" value="REP-ASSOCIATED TYROSINE TRANSPOSASE"/>
    <property type="match status" value="1"/>
</dbReference>
<dbReference type="GO" id="GO:0006313">
    <property type="term" value="P:DNA transposition"/>
    <property type="evidence" value="ECO:0007669"/>
    <property type="project" value="InterPro"/>
</dbReference>
<evidence type="ECO:0000313" key="3">
    <source>
        <dbReference type="Proteomes" id="UP001214521"/>
    </source>
</evidence>
<dbReference type="InterPro" id="IPR052715">
    <property type="entry name" value="RAYT_transposase"/>
</dbReference>
<name>A0AAI9G0B9_STEMA</name>
<dbReference type="NCBIfam" id="NF047646">
    <property type="entry name" value="REP_Tyr_transpos"/>
    <property type="match status" value="1"/>
</dbReference>
<dbReference type="SMART" id="SM01321">
    <property type="entry name" value="Y1_Tnp"/>
    <property type="match status" value="1"/>
</dbReference>
<dbReference type="Gene3D" id="3.30.70.1290">
    <property type="entry name" value="Transposase IS200-like"/>
    <property type="match status" value="1"/>
</dbReference>
<dbReference type="EMBL" id="ABLOMU010000041">
    <property type="protein sequence ID" value="EKT4442472.1"/>
    <property type="molecule type" value="Genomic_DNA"/>
</dbReference>
<reference evidence="2" key="1">
    <citation type="submission" date="2022-07" db="EMBL/GenBank/DDBJ databases">
        <authorList>
            <consortium name="Clinical and Environmental Microbiology Branch: Whole genome sequencing antimicrobial resistance pathogens in the healthcare setting"/>
        </authorList>
    </citation>
    <scope>NUCLEOTIDE SEQUENCE</scope>
    <source>
        <strain evidence="2">Stenotrophomonas_maltophilia_2021CK-00905</strain>
    </source>
</reference>
<proteinExistence type="predicted"/>
<dbReference type="SUPFAM" id="SSF143422">
    <property type="entry name" value="Transposase IS200-like"/>
    <property type="match status" value="1"/>
</dbReference>
<dbReference type="RefSeq" id="WP_164158968.1">
    <property type="nucleotide sequence ID" value="NZ_VKQR01000045.1"/>
</dbReference>
<dbReference type="InterPro" id="IPR036515">
    <property type="entry name" value="Transposase_17_sf"/>
</dbReference>
<gene>
    <name evidence="2" type="ORF">QEK83_003155</name>
</gene>
<feature type="domain" description="Transposase IS200-like" evidence="1">
    <location>
        <begin position="13"/>
        <end position="127"/>
    </location>
</feature>
<dbReference type="InterPro" id="IPR002686">
    <property type="entry name" value="Transposase_17"/>
</dbReference>
<dbReference type="AlphaFoldDB" id="A0AAI9G0B9"/>
<protein>
    <submittedName>
        <fullName evidence="2">Transposase</fullName>
    </submittedName>
</protein>
<dbReference type="Proteomes" id="UP001214521">
    <property type="component" value="Unassembled WGS sequence"/>
</dbReference>
<dbReference type="GO" id="GO:0043565">
    <property type="term" value="F:sequence-specific DNA binding"/>
    <property type="evidence" value="ECO:0007669"/>
    <property type="project" value="TreeGrafter"/>
</dbReference>
<accession>A0AAI9G0B9</accession>
<comment type="caution">
    <text evidence="2">The sequence shown here is derived from an EMBL/GenBank/DDBJ whole genome shotgun (WGS) entry which is preliminary data.</text>
</comment>
<organism evidence="2 3">
    <name type="scientific">Stenotrophomonas maltophilia</name>
    <name type="common">Pseudomonas maltophilia</name>
    <name type="synonym">Xanthomonas maltophilia</name>
    <dbReference type="NCBI Taxonomy" id="40324"/>
    <lineage>
        <taxon>Bacteria</taxon>
        <taxon>Pseudomonadati</taxon>
        <taxon>Pseudomonadota</taxon>
        <taxon>Gammaproteobacteria</taxon>
        <taxon>Lysobacterales</taxon>
        <taxon>Lysobacteraceae</taxon>
        <taxon>Stenotrophomonas</taxon>
        <taxon>Stenotrophomonas maltophilia group</taxon>
    </lineage>
</organism>
<evidence type="ECO:0000259" key="1">
    <source>
        <dbReference type="SMART" id="SM01321"/>
    </source>
</evidence>
<evidence type="ECO:0000313" key="2">
    <source>
        <dbReference type="EMBL" id="EKT4442472.1"/>
    </source>
</evidence>